<gene>
    <name evidence="19" type="ORF">NBEOAGPD_4967</name>
</gene>
<dbReference type="PROSITE" id="PS50112">
    <property type="entry name" value="PAS"/>
    <property type="match status" value="2"/>
</dbReference>
<evidence type="ECO:0000256" key="11">
    <source>
        <dbReference type="ARBA" id="ARBA00022741"/>
    </source>
</evidence>
<dbReference type="EC" id="2.7.13.3" evidence="2"/>
<dbReference type="InterPro" id="IPR013655">
    <property type="entry name" value="PAS_fold_3"/>
</dbReference>
<keyword evidence="11" id="KW-0547">Nucleotide-binding</keyword>
<dbReference type="GO" id="GO:0009881">
    <property type="term" value="F:photoreceptor activity"/>
    <property type="evidence" value="ECO:0007669"/>
    <property type="project" value="UniProtKB-KW"/>
</dbReference>
<evidence type="ECO:0000256" key="6">
    <source>
        <dbReference type="ARBA" id="ARBA00022606"/>
    </source>
</evidence>
<reference evidence="19" key="2">
    <citation type="submission" date="2021-08" db="EMBL/GenBank/DDBJ databases">
        <authorList>
            <person name="Tani A."/>
            <person name="Ola A."/>
            <person name="Ogura Y."/>
            <person name="Katsura K."/>
            <person name="Hayashi T."/>
        </authorList>
    </citation>
    <scope>NUCLEOTIDE SEQUENCE</scope>
    <source>
        <strain evidence="19">NBRC 103626</strain>
    </source>
</reference>
<protein>
    <recommendedName>
        <fullName evidence="3">Blue-light-activated histidine kinase</fullName>
        <ecNumber evidence="2">2.7.13.3</ecNumber>
    </recommendedName>
</protein>
<keyword evidence="16" id="KW-0675">Receptor</keyword>
<evidence type="ECO:0000256" key="13">
    <source>
        <dbReference type="ARBA" id="ARBA00022840"/>
    </source>
</evidence>
<dbReference type="InterPro" id="IPR036890">
    <property type="entry name" value="HATPase_C_sf"/>
</dbReference>
<dbReference type="InterPro" id="IPR000700">
    <property type="entry name" value="PAS-assoc_C"/>
</dbReference>
<organism evidence="19 20">
    <name type="scientific">Methylobacterium gregans</name>
    <dbReference type="NCBI Taxonomy" id="374424"/>
    <lineage>
        <taxon>Bacteria</taxon>
        <taxon>Pseudomonadati</taxon>
        <taxon>Pseudomonadota</taxon>
        <taxon>Alphaproteobacteria</taxon>
        <taxon>Hyphomicrobiales</taxon>
        <taxon>Methylobacteriaceae</taxon>
        <taxon>Methylobacterium</taxon>
    </lineage>
</organism>
<dbReference type="GO" id="GO:0005524">
    <property type="term" value="F:ATP binding"/>
    <property type="evidence" value="ECO:0007669"/>
    <property type="project" value="UniProtKB-KW"/>
</dbReference>
<keyword evidence="15" id="KW-0843">Virulence</keyword>
<evidence type="ECO:0000256" key="1">
    <source>
        <dbReference type="ARBA" id="ARBA00000085"/>
    </source>
</evidence>
<evidence type="ECO:0000256" key="16">
    <source>
        <dbReference type="ARBA" id="ARBA00023170"/>
    </source>
</evidence>
<comment type="catalytic activity">
    <reaction evidence="1">
        <text>ATP + protein L-histidine = ADP + protein N-phospho-L-histidine.</text>
        <dbReference type="EC" id="2.7.13.3"/>
    </reaction>
</comment>
<evidence type="ECO:0000256" key="3">
    <source>
        <dbReference type="ARBA" id="ARBA00021740"/>
    </source>
</evidence>
<evidence type="ECO:0000259" key="18">
    <source>
        <dbReference type="PROSITE" id="PS50113"/>
    </source>
</evidence>
<comment type="caution">
    <text evidence="19">The sequence shown here is derived from an EMBL/GenBank/DDBJ whole genome shotgun (WGS) entry which is preliminary data.</text>
</comment>
<dbReference type="Gene3D" id="3.30.565.10">
    <property type="entry name" value="Histidine kinase-like ATPase, C-terminal domain"/>
    <property type="match status" value="1"/>
</dbReference>
<feature type="domain" description="PAC" evidence="18">
    <location>
        <begin position="113"/>
        <end position="166"/>
    </location>
</feature>
<dbReference type="InterPro" id="IPR001610">
    <property type="entry name" value="PAC"/>
</dbReference>
<dbReference type="Pfam" id="PF08448">
    <property type="entry name" value="PAS_4"/>
    <property type="match status" value="1"/>
</dbReference>
<evidence type="ECO:0000256" key="9">
    <source>
        <dbReference type="ARBA" id="ARBA00022679"/>
    </source>
</evidence>
<dbReference type="Pfam" id="PF07536">
    <property type="entry name" value="HWE_HK"/>
    <property type="match status" value="1"/>
</dbReference>
<keyword evidence="10" id="KW-0677">Repeat</keyword>
<evidence type="ECO:0000256" key="12">
    <source>
        <dbReference type="ARBA" id="ARBA00022777"/>
    </source>
</evidence>
<reference evidence="19" key="1">
    <citation type="journal article" date="2016" name="Front. Microbiol.">
        <title>Genome Sequence of the Piezophilic, Mesophilic Sulfate-Reducing Bacterium Desulfovibrio indicus J2T.</title>
        <authorList>
            <person name="Cao J."/>
            <person name="Maignien L."/>
            <person name="Shao Z."/>
            <person name="Alain K."/>
            <person name="Jebbar M."/>
        </authorList>
    </citation>
    <scope>NUCLEOTIDE SEQUENCE</scope>
    <source>
        <strain evidence="19">NBRC 103626</strain>
    </source>
</reference>
<dbReference type="SMART" id="SM00086">
    <property type="entry name" value="PAC"/>
    <property type="match status" value="2"/>
</dbReference>
<evidence type="ECO:0000256" key="5">
    <source>
        <dbReference type="ARBA" id="ARBA00022553"/>
    </source>
</evidence>
<dbReference type="GO" id="GO:0004673">
    <property type="term" value="F:protein histidine kinase activity"/>
    <property type="evidence" value="ECO:0007669"/>
    <property type="project" value="UniProtKB-EC"/>
</dbReference>
<dbReference type="InterPro" id="IPR000014">
    <property type="entry name" value="PAS"/>
</dbReference>
<dbReference type="InterPro" id="IPR013656">
    <property type="entry name" value="PAS_4"/>
</dbReference>
<evidence type="ECO:0000256" key="15">
    <source>
        <dbReference type="ARBA" id="ARBA00023026"/>
    </source>
</evidence>
<dbReference type="InterPro" id="IPR011102">
    <property type="entry name" value="Sig_transdc_His_kinase_HWE"/>
</dbReference>
<dbReference type="InterPro" id="IPR035965">
    <property type="entry name" value="PAS-like_dom_sf"/>
</dbReference>
<keyword evidence="9" id="KW-0808">Transferase</keyword>
<evidence type="ECO:0000256" key="7">
    <source>
        <dbReference type="ARBA" id="ARBA00022630"/>
    </source>
</evidence>
<evidence type="ECO:0000256" key="14">
    <source>
        <dbReference type="ARBA" id="ARBA00022991"/>
    </source>
</evidence>
<evidence type="ECO:0000256" key="2">
    <source>
        <dbReference type="ARBA" id="ARBA00012438"/>
    </source>
</evidence>
<dbReference type="AlphaFoldDB" id="A0AA37HTM7"/>
<feature type="domain" description="PAS" evidence="17">
    <location>
        <begin position="167"/>
        <end position="237"/>
    </location>
</feature>
<accession>A0AA37HTM7</accession>
<keyword evidence="13" id="KW-0067">ATP-binding</keyword>
<feature type="domain" description="PAC" evidence="18">
    <location>
        <begin position="240"/>
        <end position="292"/>
    </location>
</feature>
<dbReference type="NCBIfam" id="TIGR00229">
    <property type="entry name" value="sensory_box"/>
    <property type="match status" value="2"/>
</dbReference>
<dbReference type="EMBL" id="BPQM01000156">
    <property type="protein sequence ID" value="GJD81713.1"/>
    <property type="molecule type" value="Genomic_DNA"/>
</dbReference>
<dbReference type="PANTHER" id="PTHR41523">
    <property type="entry name" value="TWO-COMPONENT SYSTEM SENSOR PROTEIN"/>
    <property type="match status" value="1"/>
</dbReference>
<dbReference type="PANTHER" id="PTHR41523:SF7">
    <property type="entry name" value="HISTIDINE KINASE"/>
    <property type="match status" value="1"/>
</dbReference>
<evidence type="ECO:0000313" key="19">
    <source>
        <dbReference type="EMBL" id="GJD81713.1"/>
    </source>
</evidence>
<evidence type="ECO:0000256" key="10">
    <source>
        <dbReference type="ARBA" id="ARBA00022737"/>
    </source>
</evidence>
<keyword evidence="4" id="KW-0600">Photoreceptor protein</keyword>
<evidence type="ECO:0000256" key="8">
    <source>
        <dbReference type="ARBA" id="ARBA00022643"/>
    </source>
</evidence>
<proteinExistence type="predicted"/>
<keyword evidence="7" id="KW-0285">Flavoprotein</keyword>
<dbReference type="Pfam" id="PF08447">
    <property type="entry name" value="PAS_3"/>
    <property type="match status" value="2"/>
</dbReference>
<dbReference type="CDD" id="cd00130">
    <property type="entry name" value="PAS"/>
    <property type="match status" value="2"/>
</dbReference>
<dbReference type="FunFam" id="3.30.450.20:FF:000099">
    <property type="entry name" value="Sensory box sensor histidine kinase"/>
    <property type="match status" value="1"/>
</dbReference>
<feature type="domain" description="PAC" evidence="18">
    <location>
        <begin position="366"/>
        <end position="418"/>
    </location>
</feature>
<dbReference type="SUPFAM" id="SSF55785">
    <property type="entry name" value="PYP-like sensor domain (PAS domain)"/>
    <property type="match status" value="3"/>
</dbReference>
<keyword evidence="8" id="KW-0288">FMN</keyword>
<evidence type="ECO:0000313" key="20">
    <source>
        <dbReference type="Proteomes" id="UP001055108"/>
    </source>
</evidence>
<dbReference type="SMART" id="SM00091">
    <property type="entry name" value="PAS"/>
    <property type="match status" value="2"/>
</dbReference>
<keyword evidence="5" id="KW-0597">Phosphoprotein</keyword>
<dbReference type="Gene3D" id="3.30.450.20">
    <property type="entry name" value="PAS domain"/>
    <property type="match status" value="3"/>
</dbReference>
<sequence length="621" mass="69571">MAGVSLPEWPIGDGEMAARIRTHAWASTPLGALESWPLSLRTAVDLLLPSSFAMVALWGPQLIQIYNDAYRDLMGAKHPAGLGQPTSGCWPEIADITAPIYRRVRHGETVTLQNAHFPIARNGPPEDAWFTLSYSPIRDETGTVAGILLVIAEATRQHRAEGALRESEEQLAAIFANAAVGLSELTPDGRFLRANGEICRILGRTHEEVLRLTVLDVTYPDDVPPSLDAVAEALRTHEPVTLDKRYVRPDGTYVWANSRVQTLHHGPDRPSTLLAVTTDLTARRLAEERVRDSEERFRALANLVPVILWRSDASGRAYSQNQSFLDYSGLTQDRTQDFGWLDVIHPDDREAASTAFREGFRHQRFIEVQHRIRRRDGQYRWFLVRQVPVMDQAGQVTQWFGAAMDIHEMHEMQARQAVMVDEVQHRTRNLITVVRSIAQQTMARTTSTEQFREQFNDRLAALSRVQGLLSRSDRQPITIRALIETELHALGATAMPGRVALEGPNVTLRKASVQTLALALHELATNARKYGALAGEQGELWVGWDSYTAEAGERRLSLVWLEEGIRTRPDGTPARRGYGRELIEKALPYALKARTRFEIGANALRCTIDLPLSDAPRTPLR</sequence>
<keyword evidence="20" id="KW-1185">Reference proteome</keyword>
<keyword evidence="14" id="KW-0157">Chromophore</keyword>
<dbReference type="RefSeq" id="WP_238306939.1">
    <property type="nucleotide sequence ID" value="NZ_BPQM01000156.1"/>
</dbReference>
<evidence type="ECO:0000256" key="4">
    <source>
        <dbReference type="ARBA" id="ARBA00022543"/>
    </source>
</evidence>
<dbReference type="Proteomes" id="UP001055108">
    <property type="component" value="Unassembled WGS sequence"/>
</dbReference>
<dbReference type="PROSITE" id="PS50113">
    <property type="entry name" value="PAC"/>
    <property type="match status" value="3"/>
</dbReference>
<keyword evidence="12" id="KW-0418">Kinase</keyword>
<feature type="domain" description="PAS" evidence="17">
    <location>
        <begin position="293"/>
        <end position="363"/>
    </location>
</feature>
<name>A0AA37HTM7_9HYPH</name>
<keyword evidence="6" id="KW-0716">Sensory transduction</keyword>
<dbReference type="SMART" id="SM00911">
    <property type="entry name" value="HWE_HK"/>
    <property type="match status" value="1"/>
</dbReference>
<evidence type="ECO:0000259" key="17">
    <source>
        <dbReference type="PROSITE" id="PS50112"/>
    </source>
</evidence>